<keyword evidence="3" id="KW-1185">Reference proteome</keyword>
<dbReference type="Proteomes" id="UP001353858">
    <property type="component" value="Unassembled WGS sequence"/>
</dbReference>
<comment type="caution">
    <text evidence="2">The sequence shown here is derived from an EMBL/GenBank/DDBJ whole genome shotgun (WGS) entry which is preliminary data.</text>
</comment>
<organism evidence="2 3">
    <name type="scientific">Aquatica leii</name>
    <dbReference type="NCBI Taxonomy" id="1421715"/>
    <lineage>
        <taxon>Eukaryota</taxon>
        <taxon>Metazoa</taxon>
        <taxon>Ecdysozoa</taxon>
        <taxon>Arthropoda</taxon>
        <taxon>Hexapoda</taxon>
        <taxon>Insecta</taxon>
        <taxon>Pterygota</taxon>
        <taxon>Neoptera</taxon>
        <taxon>Endopterygota</taxon>
        <taxon>Coleoptera</taxon>
        <taxon>Polyphaga</taxon>
        <taxon>Elateriformia</taxon>
        <taxon>Elateroidea</taxon>
        <taxon>Lampyridae</taxon>
        <taxon>Luciolinae</taxon>
        <taxon>Aquatica</taxon>
    </lineage>
</organism>
<reference evidence="3" key="1">
    <citation type="submission" date="2023-01" db="EMBL/GenBank/DDBJ databases">
        <title>Key to firefly adult light organ development and bioluminescence: homeobox transcription factors regulate luciferase expression and transportation to peroxisome.</title>
        <authorList>
            <person name="Fu X."/>
        </authorList>
    </citation>
    <scope>NUCLEOTIDE SEQUENCE [LARGE SCALE GENOMIC DNA]</scope>
</reference>
<evidence type="ECO:0000313" key="2">
    <source>
        <dbReference type="EMBL" id="KAK4873285.1"/>
    </source>
</evidence>
<sequence length="127" mass="14356">MKIFVVILVVVSCIDAQLPTLNPIAVEWFERTVHPFLSNCICATGVEEKVVLEWLNAREYPNNACLKCFIKCVLVTSNLFNPDGTLNFLVFRPGVDLNHLTLCYNQTANESDLCQRAYNLNKCARTT</sequence>
<evidence type="ECO:0000313" key="3">
    <source>
        <dbReference type="Proteomes" id="UP001353858"/>
    </source>
</evidence>
<gene>
    <name evidence="2" type="ORF">RN001_015314</name>
</gene>
<feature type="signal peptide" evidence="1">
    <location>
        <begin position="1"/>
        <end position="16"/>
    </location>
</feature>
<dbReference type="Gene3D" id="1.10.238.20">
    <property type="entry name" value="Pheromone/general odorant binding protein domain"/>
    <property type="match status" value="1"/>
</dbReference>
<dbReference type="Pfam" id="PF01395">
    <property type="entry name" value="PBP_GOBP"/>
    <property type="match status" value="1"/>
</dbReference>
<dbReference type="EMBL" id="JARPUR010000007">
    <property type="protein sequence ID" value="KAK4873285.1"/>
    <property type="molecule type" value="Genomic_DNA"/>
</dbReference>
<dbReference type="InterPro" id="IPR006170">
    <property type="entry name" value="PBP/GOBP"/>
</dbReference>
<dbReference type="AlphaFoldDB" id="A0AAN7SNH0"/>
<dbReference type="CDD" id="cd23992">
    <property type="entry name" value="PBP_GOBP"/>
    <property type="match status" value="1"/>
</dbReference>
<dbReference type="SUPFAM" id="SSF47565">
    <property type="entry name" value="Insect pheromone/odorant-binding proteins"/>
    <property type="match status" value="1"/>
</dbReference>
<evidence type="ECO:0000256" key="1">
    <source>
        <dbReference type="SAM" id="SignalP"/>
    </source>
</evidence>
<dbReference type="GO" id="GO:0005549">
    <property type="term" value="F:odorant binding"/>
    <property type="evidence" value="ECO:0007669"/>
    <property type="project" value="InterPro"/>
</dbReference>
<feature type="chain" id="PRO_5042945352" evidence="1">
    <location>
        <begin position="17"/>
        <end position="127"/>
    </location>
</feature>
<name>A0AAN7SNH0_9COLE</name>
<protein>
    <submittedName>
        <fullName evidence="2">Uncharacterized protein</fullName>
    </submittedName>
</protein>
<dbReference type="InterPro" id="IPR036728">
    <property type="entry name" value="PBP_GOBP_sf"/>
</dbReference>
<keyword evidence="1" id="KW-0732">Signal</keyword>
<proteinExistence type="predicted"/>
<accession>A0AAN7SNH0</accession>